<evidence type="ECO:0000313" key="2">
    <source>
        <dbReference type="Proteomes" id="UP001614391"/>
    </source>
</evidence>
<comment type="caution">
    <text evidence="1">The sequence shown here is derived from an EMBL/GenBank/DDBJ whole genome shotgun (WGS) entry which is preliminary data.</text>
</comment>
<dbReference type="InterPro" id="IPR028957">
    <property type="entry name" value="Imm50"/>
</dbReference>
<accession>A0ABW8CP76</accession>
<keyword evidence="2" id="KW-1185">Reference proteome</keyword>
<dbReference type="Pfam" id="PF15594">
    <property type="entry name" value="Imm50"/>
    <property type="match status" value="1"/>
</dbReference>
<organism evidence="1 2">
    <name type="scientific">Streptomyces bikiniensis</name>
    <dbReference type="NCBI Taxonomy" id="1896"/>
    <lineage>
        <taxon>Bacteria</taxon>
        <taxon>Bacillati</taxon>
        <taxon>Actinomycetota</taxon>
        <taxon>Actinomycetes</taxon>
        <taxon>Kitasatosporales</taxon>
        <taxon>Streptomycetaceae</taxon>
        <taxon>Streptomyces</taxon>
    </lineage>
</organism>
<protein>
    <submittedName>
        <fullName evidence="1">Imm50 family immunity protein</fullName>
    </submittedName>
</protein>
<gene>
    <name evidence="1" type="ORF">ACIGW0_08155</name>
</gene>
<dbReference type="Proteomes" id="UP001614391">
    <property type="component" value="Unassembled WGS sequence"/>
</dbReference>
<name>A0ABW8CP76_STRBI</name>
<proteinExistence type="predicted"/>
<evidence type="ECO:0000313" key="1">
    <source>
        <dbReference type="EMBL" id="MFI9119353.1"/>
    </source>
</evidence>
<dbReference type="RefSeq" id="WP_399612207.1">
    <property type="nucleotide sequence ID" value="NZ_JBITYT010000003.1"/>
</dbReference>
<sequence length="167" mass="18960">MIDDLDLVNADDLINLYGSTSPLEEIRLRSINLNWRGPAITLRVDVSSFPAEPPRDWESAELDTVQCHLKFLAVEDFSLSRWDPPAPPTSLVVKPLRKDRRVQVQLTGTGVDIRFTSHESVHIGHVSAFKIAPDGTDGGPHLFLRNLDRRRYKTIPGTEEKTFYERI</sequence>
<dbReference type="EMBL" id="JBITYT010000003">
    <property type="protein sequence ID" value="MFI9119353.1"/>
    <property type="molecule type" value="Genomic_DNA"/>
</dbReference>
<reference evidence="1 2" key="1">
    <citation type="submission" date="2024-10" db="EMBL/GenBank/DDBJ databases">
        <title>The Natural Products Discovery Center: Release of the First 8490 Sequenced Strains for Exploring Actinobacteria Biosynthetic Diversity.</title>
        <authorList>
            <person name="Kalkreuter E."/>
            <person name="Kautsar S.A."/>
            <person name="Yang D."/>
            <person name="Bader C.D."/>
            <person name="Teijaro C.N."/>
            <person name="Fluegel L."/>
            <person name="Davis C.M."/>
            <person name="Simpson J.R."/>
            <person name="Lauterbach L."/>
            <person name="Steele A.D."/>
            <person name="Gui C."/>
            <person name="Meng S."/>
            <person name="Li G."/>
            <person name="Viehrig K."/>
            <person name="Ye F."/>
            <person name="Su P."/>
            <person name="Kiefer A.F."/>
            <person name="Nichols A."/>
            <person name="Cepeda A.J."/>
            <person name="Yan W."/>
            <person name="Fan B."/>
            <person name="Jiang Y."/>
            <person name="Adhikari A."/>
            <person name="Zheng C.-J."/>
            <person name="Schuster L."/>
            <person name="Cowan T.M."/>
            <person name="Smanski M.J."/>
            <person name="Chevrette M.G."/>
            <person name="De Carvalho L.P.S."/>
            <person name="Shen B."/>
        </authorList>
    </citation>
    <scope>NUCLEOTIDE SEQUENCE [LARGE SCALE GENOMIC DNA]</scope>
    <source>
        <strain evidence="1 2">NPDC053346</strain>
    </source>
</reference>